<reference evidence="1" key="1">
    <citation type="submission" date="2022-09" db="EMBL/GenBank/DDBJ databases">
        <title>A Global Phylogenomic Analysis of the Shiitake Genus Lentinula.</title>
        <authorList>
            <consortium name="DOE Joint Genome Institute"/>
            <person name="Sierra-Patev S."/>
            <person name="Min B."/>
            <person name="Naranjo-Ortiz M."/>
            <person name="Looney B."/>
            <person name="Konkel Z."/>
            <person name="Slot J.C."/>
            <person name="Sakamoto Y."/>
            <person name="Steenwyk J.L."/>
            <person name="Rokas A."/>
            <person name="Carro J."/>
            <person name="Camarero S."/>
            <person name="Ferreira P."/>
            <person name="Molpeceres G."/>
            <person name="Ruiz-Duenas F.J."/>
            <person name="Serrano A."/>
            <person name="Henrissat B."/>
            <person name="Drula E."/>
            <person name="Hughes K.W."/>
            <person name="Mata J.L."/>
            <person name="Ishikawa N.K."/>
            <person name="Vargas-Isla R."/>
            <person name="Ushijima S."/>
            <person name="Smith C.A."/>
            <person name="Ahrendt S."/>
            <person name="Andreopoulos W."/>
            <person name="He G."/>
            <person name="Labutti K."/>
            <person name="Lipzen A."/>
            <person name="Ng V."/>
            <person name="Riley R."/>
            <person name="Sandor L."/>
            <person name="Barry K."/>
            <person name="Martinez A.T."/>
            <person name="Xiao Y."/>
            <person name="Gibbons J.G."/>
            <person name="Terashima K."/>
            <person name="Grigoriev I.V."/>
            <person name="Hibbett D.S."/>
        </authorList>
    </citation>
    <scope>NUCLEOTIDE SEQUENCE</scope>
    <source>
        <strain evidence="1">TMI1499</strain>
    </source>
</reference>
<keyword evidence="2" id="KW-1185">Reference proteome</keyword>
<proteinExistence type="predicted"/>
<protein>
    <submittedName>
        <fullName evidence="1">Uncharacterized protein</fullName>
    </submittedName>
</protein>
<organism evidence="1 2">
    <name type="scientific">Lentinula aff. lateritia</name>
    <dbReference type="NCBI Taxonomy" id="2804960"/>
    <lineage>
        <taxon>Eukaryota</taxon>
        <taxon>Fungi</taxon>
        <taxon>Dikarya</taxon>
        <taxon>Basidiomycota</taxon>
        <taxon>Agaricomycotina</taxon>
        <taxon>Agaricomycetes</taxon>
        <taxon>Agaricomycetidae</taxon>
        <taxon>Agaricales</taxon>
        <taxon>Marasmiineae</taxon>
        <taxon>Omphalotaceae</taxon>
        <taxon>Lentinula</taxon>
    </lineage>
</organism>
<sequence>MEEIADGDEVERKVVEKVGIVPPLDDDGKDIVLDISETVSVNVESKLVLEVMETEDSDGGAATEVDDTEVMSLVAVFSDEEEFGVMVSEEEEETVSVDMLDTAGSVAEDTSEGVYVGDEVKEIVAVVSATEVGKGCETVGDPDKAFPVVVELIDVSVCVDVVVIDERLLLEELPDSEVVAGVVVGDREFDVTFSREDVVSAGSVGRDAPVGVDAVSVTEVVEGSNVEDPVTGTDVDRGFPVFVSEDVGEEIGTPKLPVEGLPSSELVADMVTDERPDLTVSAEDVPSAGSVEEDTPGKVDTGVVDVFVLSVTEMGEGFEIGDVVTTVEVDGALPVVSGDEVDEGVRGPEGEEPVETEGPAPVLAVLVLELPWVDCSKLLLEGRAEVGYVVVSVPGGDSG</sequence>
<dbReference type="Proteomes" id="UP001163835">
    <property type="component" value="Unassembled WGS sequence"/>
</dbReference>
<gene>
    <name evidence="1" type="ORF">F5876DRAFT_66582</name>
</gene>
<accession>A0ACC1TX06</accession>
<name>A0ACC1TX06_9AGAR</name>
<evidence type="ECO:0000313" key="1">
    <source>
        <dbReference type="EMBL" id="KAJ3809306.1"/>
    </source>
</evidence>
<comment type="caution">
    <text evidence="1">The sequence shown here is derived from an EMBL/GenBank/DDBJ whole genome shotgun (WGS) entry which is preliminary data.</text>
</comment>
<evidence type="ECO:0000313" key="2">
    <source>
        <dbReference type="Proteomes" id="UP001163835"/>
    </source>
</evidence>
<dbReference type="EMBL" id="MU795166">
    <property type="protein sequence ID" value="KAJ3809306.1"/>
    <property type="molecule type" value="Genomic_DNA"/>
</dbReference>